<dbReference type="RefSeq" id="WP_330107965.1">
    <property type="nucleotide sequence ID" value="NZ_JAZDQT010000002.1"/>
</dbReference>
<protein>
    <submittedName>
        <fullName evidence="1">Phosphonatase-like hydrolase</fullName>
    </submittedName>
</protein>
<dbReference type="SUPFAM" id="SSF56784">
    <property type="entry name" value="HAD-like"/>
    <property type="match status" value="1"/>
</dbReference>
<dbReference type="InterPro" id="IPR036412">
    <property type="entry name" value="HAD-like_sf"/>
</dbReference>
<dbReference type="InterPro" id="IPR023198">
    <property type="entry name" value="PGP-like_dom2"/>
</dbReference>
<dbReference type="Proteomes" id="UP001336835">
    <property type="component" value="Unassembled WGS sequence"/>
</dbReference>
<gene>
    <name evidence="1" type="ORF">VRU48_10960</name>
</gene>
<dbReference type="InterPro" id="IPR006439">
    <property type="entry name" value="HAD-SF_hydro_IA"/>
</dbReference>
<dbReference type="InterPro" id="IPR050155">
    <property type="entry name" value="HAD-like_hydrolase_sf"/>
</dbReference>
<dbReference type="EMBL" id="JAZDQT010000002">
    <property type="protein sequence ID" value="MEE1945626.1"/>
    <property type="molecule type" value="Genomic_DNA"/>
</dbReference>
<dbReference type="NCBIfam" id="TIGR03351">
    <property type="entry name" value="PhnX-like"/>
    <property type="match status" value="1"/>
</dbReference>
<evidence type="ECO:0000313" key="2">
    <source>
        <dbReference type="Proteomes" id="UP001336835"/>
    </source>
</evidence>
<comment type="caution">
    <text evidence="1">The sequence shown here is derived from an EMBL/GenBank/DDBJ whole genome shotgun (WGS) entry which is preliminary data.</text>
</comment>
<dbReference type="SFLD" id="SFLDS00003">
    <property type="entry name" value="Haloacid_Dehalogenase"/>
    <property type="match status" value="1"/>
</dbReference>
<reference evidence="1 2" key="1">
    <citation type="submission" date="2024-01" db="EMBL/GenBank/DDBJ databases">
        <title>Pedobacter sp. nov., isolated from fresh soil.</title>
        <authorList>
            <person name="Le N.T.T."/>
        </authorList>
    </citation>
    <scope>NUCLEOTIDE SEQUENCE [LARGE SCALE GENOMIC DNA]</scope>
    <source>
        <strain evidence="1 2">KR3-3</strain>
    </source>
</reference>
<proteinExistence type="predicted"/>
<keyword evidence="2" id="KW-1185">Reference proteome</keyword>
<dbReference type="PANTHER" id="PTHR43434">
    <property type="entry name" value="PHOSPHOGLYCOLATE PHOSPHATASE"/>
    <property type="match status" value="1"/>
</dbReference>
<dbReference type="Pfam" id="PF00702">
    <property type="entry name" value="Hydrolase"/>
    <property type="match status" value="1"/>
</dbReference>
<organism evidence="1 2">
    <name type="scientific">Pedobacter albus</name>
    <dbReference type="NCBI Taxonomy" id="3113905"/>
    <lineage>
        <taxon>Bacteria</taxon>
        <taxon>Pseudomonadati</taxon>
        <taxon>Bacteroidota</taxon>
        <taxon>Sphingobacteriia</taxon>
        <taxon>Sphingobacteriales</taxon>
        <taxon>Sphingobacteriaceae</taxon>
        <taxon>Pedobacter</taxon>
    </lineage>
</organism>
<dbReference type="SFLD" id="SFLDG01135">
    <property type="entry name" value="C1.5.6:_HAD__Beta-PGM__Phospha"/>
    <property type="match status" value="1"/>
</dbReference>
<dbReference type="Gene3D" id="1.10.150.240">
    <property type="entry name" value="Putative phosphatase, domain 2"/>
    <property type="match status" value="1"/>
</dbReference>
<dbReference type="PANTHER" id="PTHR43434:SF19">
    <property type="entry name" value="PHOSPHONOACETALDEHYDE HYDROLASE"/>
    <property type="match status" value="1"/>
</dbReference>
<dbReference type="NCBIfam" id="TIGR01549">
    <property type="entry name" value="HAD-SF-IA-v1"/>
    <property type="match status" value="1"/>
</dbReference>
<dbReference type="InterPro" id="IPR022468">
    <property type="entry name" value="PhnX-like"/>
</dbReference>
<accession>A0ABU7I8K7</accession>
<dbReference type="SFLD" id="SFLDG01129">
    <property type="entry name" value="C1.5:_HAD__Beta-PGM__Phosphata"/>
    <property type="match status" value="1"/>
</dbReference>
<name>A0ABU7I8K7_9SPHI</name>
<dbReference type="Gene3D" id="3.40.50.1000">
    <property type="entry name" value="HAD superfamily/HAD-like"/>
    <property type="match status" value="1"/>
</dbReference>
<evidence type="ECO:0000313" key="1">
    <source>
        <dbReference type="EMBL" id="MEE1945626.1"/>
    </source>
</evidence>
<dbReference type="InterPro" id="IPR023214">
    <property type="entry name" value="HAD_sf"/>
</dbReference>
<sequence>MTNIKLAVFDMAGTTVDEDNMVYKTVQKVINQEGFDLSLAQVLAQGAGKEKYQAIIDILTAYTQANPVEEIAGRAFDRFKPTLEAVYNEAEIKGFEGVEALFAQLKAHGIKVVLNTGYDLKTATKLLQKLNWKIGEQVDALITADDVTQGRPHPDMIQKAMQLFGIADPQQVLKAGDSEIDILEGKNAHCGLTIGVLSGAQTKAQLQTVQPDYILERLTDLPAILQLS</sequence>